<reference evidence="2 3" key="1">
    <citation type="submission" date="2014-04" db="EMBL/GenBank/DDBJ databases">
        <title>Whole genome of Muricauda olearia.</title>
        <authorList>
            <person name="Zhang X.-H."/>
            <person name="Tang K."/>
        </authorList>
    </citation>
    <scope>NUCLEOTIDE SEQUENCE [LARGE SCALE GENOMIC DNA]</scope>
    <source>
        <strain evidence="2 3">Th120</strain>
    </source>
</reference>
<evidence type="ECO:0000313" key="3">
    <source>
        <dbReference type="Proteomes" id="UP000290261"/>
    </source>
</evidence>
<dbReference type="Proteomes" id="UP000290261">
    <property type="component" value="Unassembled WGS sequence"/>
</dbReference>
<dbReference type="EMBL" id="JJMP01000003">
    <property type="protein sequence ID" value="RYC51883.1"/>
    <property type="molecule type" value="Genomic_DNA"/>
</dbReference>
<dbReference type="Pfam" id="PF20256">
    <property type="entry name" value="MoCoBD_2"/>
    <property type="match status" value="2"/>
</dbReference>
<dbReference type="AlphaFoldDB" id="A0A444VM87"/>
<proteinExistence type="predicted"/>
<dbReference type="InterPro" id="IPR012368">
    <property type="entry name" value="OxRdtase_Mopterin-bd_su_IorB"/>
</dbReference>
<comment type="caution">
    <text evidence="2">The sequence shown here is derived from an EMBL/GenBank/DDBJ whole genome shotgun (WGS) entry which is preliminary data.</text>
</comment>
<dbReference type="PANTHER" id="PTHR47495:SF3">
    <property type="entry name" value="BLR6219 PROTEIN"/>
    <property type="match status" value="1"/>
</dbReference>
<evidence type="ECO:0000313" key="2">
    <source>
        <dbReference type="EMBL" id="RYC51883.1"/>
    </source>
</evidence>
<dbReference type="PROSITE" id="PS51257">
    <property type="entry name" value="PROKAR_LIPOPROTEIN"/>
    <property type="match status" value="1"/>
</dbReference>
<dbReference type="SUPFAM" id="SSF56003">
    <property type="entry name" value="Molybdenum cofactor-binding domain"/>
    <property type="match status" value="2"/>
</dbReference>
<dbReference type="GO" id="GO:0016491">
    <property type="term" value="F:oxidoreductase activity"/>
    <property type="evidence" value="ECO:0007669"/>
    <property type="project" value="InterPro"/>
</dbReference>
<keyword evidence="3" id="KW-1185">Reference proteome</keyword>
<dbReference type="InterPro" id="IPR037165">
    <property type="entry name" value="AldOxase/xan_DH_Mopterin-bd_sf"/>
</dbReference>
<gene>
    <name evidence="2" type="ORF">DN53_08320</name>
</gene>
<dbReference type="InterPro" id="IPR052516">
    <property type="entry name" value="N-heterocyclic_Hydroxylase"/>
</dbReference>
<dbReference type="PIRSF" id="PIRSF036389">
    <property type="entry name" value="IOR_B"/>
    <property type="match status" value="1"/>
</dbReference>
<dbReference type="InterPro" id="IPR046867">
    <property type="entry name" value="AldOxase/xan_DH_MoCoBD2"/>
</dbReference>
<dbReference type="RefSeq" id="WP_129653444.1">
    <property type="nucleotide sequence ID" value="NZ_ML142908.1"/>
</dbReference>
<feature type="domain" description="Aldehyde oxidase/xanthine dehydrogenase a/b hammerhead" evidence="1">
    <location>
        <begin position="198"/>
        <end position="290"/>
    </location>
</feature>
<dbReference type="InterPro" id="IPR000674">
    <property type="entry name" value="Ald_Oxase/Xan_DH_a/b"/>
</dbReference>
<name>A0A444VM87_9FLAO</name>
<accession>A0A444VM87</accession>
<dbReference type="SMART" id="SM01008">
    <property type="entry name" value="Ald_Xan_dh_C"/>
    <property type="match status" value="1"/>
</dbReference>
<dbReference type="Gene3D" id="3.90.1170.50">
    <property type="entry name" value="Aldehyde oxidase/xanthine dehydrogenase, a/b hammerhead"/>
    <property type="match status" value="1"/>
</dbReference>
<organism evidence="2 3">
    <name type="scientific">Flagellimonas olearia</name>
    <dbReference type="NCBI Taxonomy" id="552546"/>
    <lineage>
        <taxon>Bacteria</taxon>
        <taxon>Pseudomonadati</taxon>
        <taxon>Bacteroidota</taxon>
        <taxon>Flavobacteriia</taxon>
        <taxon>Flavobacteriales</taxon>
        <taxon>Flavobacteriaceae</taxon>
        <taxon>Flagellimonas</taxon>
    </lineage>
</organism>
<evidence type="ECO:0000259" key="1">
    <source>
        <dbReference type="SMART" id="SM01008"/>
    </source>
</evidence>
<dbReference type="Pfam" id="PF02738">
    <property type="entry name" value="MoCoBD_1"/>
    <property type="match status" value="1"/>
</dbReference>
<sequence>MERRFFLKSTSFGAGGLLISSCIGFMGCETEPVEPWEPNFFLRIMPDGTVEFSCPQSEIGQGTSTGLTQILADELGADWDKIKIQLADGSFEKFPGTQGTGGSNGIRKLWEPLRKAAAMAREMLILAASKKWDVLPVDCYAKDGFVHSTKTQLKIAFEELLSLVKDEYPSEDIAYKKESDYQYIGKSISGHKNKKIVTGSLEYSMDVTLPNMIYARIVRCPVFGGVVKHFNADAAKKMPGVIKIVQIEPIPVFENDFVGGVRSGIAVLADSSWRAIKASELLEITWDYGANASLDENAIYNEFEENEKAVKPIEGGAFSDFPNAPIEETISARYTIPYQANACMEPLNSVAFHKGYEVEVWAGTQSPQMTRERIAELTGLPLASVIIHNKFAGGGFGRRFFTDFVEEAVILSGKVRRPVKLIWTREDTISVSKYHPYAVEYWSAHLGKNNIFLGFSNKGYFTRASNYPSYLYGKPIRFHESIQNSAKQLLPRASWRSVMAYPWGFGMESFMDEVAHKLGKDPLAFRLELLGGADVSSLNRNPESPYQLEAIRLRKTLETASQKSGYTKTTKEGRAFGVSAIMYNYSYCAHIAEVSVKEGQLKVHKFTSVVDCGKVINPSQVKSQIEGSIVWGLTALLKGCITVKEGRVEQSNFHDYPLLRYSETPEIEVHLMASDHMPTGVGEPGVPGVAPAVLNAIYNATGIRLRDAPVLEIP</sequence>
<dbReference type="PANTHER" id="PTHR47495">
    <property type="entry name" value="ALDEHYDE DEHYDROGENASE"/>
    <property type="match status" value="1"/>
</dbReference>
<dbReference type="Gene3D" id="3.30.365.10">
    <property type="entry name" value="Aldehyde oxidase/xanthine dehydrogenase, molybdopterin binding domain"/>
    <property type="match status" value="3"/>
</dbReference>
<protein>
    <recommendedName>
        <fullName evidence="1">Aldehyde oxidase/xanthine dehydrogenase a/b hammerhead domain-containing protein</fullName>
    </recommendedName>
</protein>
<dbReference type="InterPro" id="IPR008274">
    <property type="entry name" value="AldOxase/xan_DH_MoCoBD1"/>
</dbReference>